<keyword evidence="10" id="KW-0812">Transmembrane</keyword>
<dbReference type="Gene3D" id="1.20.120.160">
    <property type="entry name" value="HPT domain"/>
    <property type="match status" value="1"/>
</dbReference>
<dbReference type="RefSeq" id="WP_160021509.1">
    <property type="nucleotide sequence ID" value="NZ_VZIZ01000011.1"/>
</dbReference>
<evidence type="ECO:0000256" key="6">
    <source>
        <dbReference type="ARBA" id="ARBA00022777"/>
    </source>
</evidence>
<evidence type="ECO:0000256" key="9">
    <source>
        <dbReference type="PROSITE-ProRule" id="PRU00110"/>
    </source>
</evidence>
<evidence type="ECO:0000256" key="4">
    <source>
        <dbReference type="ARBA" id="ARBA00022553"/>
    </source>
</evidence>
<name>A0A6N7C1S1_9GAMM</name>
<dbReference type="InterPro" id="IPR008207">
    <property type="entry name" value="Sig_transdc_His_kin_Hpt_dom"/>
</dbReference>
<feature type="domain" description="HPt" evidence="12">
    <location>
        <begin position="386"/>
        <end position="501"/>
    </location>
</feature>
<feature type="modified residue" description="Phosphohistidine" evidence="9">
    <location>
        <position position="434"/>
    </location>
</feature>
<comment type="catalytic activity">
    <reaction evidence="1">
        <text>ATP + protein L-histidine = ADP + protein N-phospho-L-histidine.</text>
        <dbReference type="EC" id="2.7.13.3"/>
    </reaction>
</comment>
<evidence type="ECO:0000259" key="11">
    <source>
        <dbReference type="PROSITE" id="PS50109"/>
    </source>
</evidence>
<dbReference type="Gene3D" id="3.30.450.20">
    <property type="entry name" value="PAS domain"/>
    <property type="match status" value="1"/>
</dbReference>
<dbReference type="Pfam" id="PF01627">
    <property type="entry name" value="Hpt"/>
    <property type="match status" value="1"/>
</dbReference>
<dbReference type="SMART" id="SM00387">
    <property type="entry name" value="HATPase_c"/>
    <property type="match status" value="1"/>
</dbReference>
<protein>
    <recommendedName>
        <fullName evidence="3">Chemotaxis protein CheA</fullName>
        <ecNumber evidence="2">2.7.13.3</ecNumber>
    </recommendedName>
</protein>
<dbReference type="InterPro" id="IPR004358">
    <property type="entry name" value="Sig_transdc_His_kin-like_C"/>
</dbReference>
<feature type="domain" description="Histidine kinase" evidence="11">
    <location>
        <begin position="591"/>
        <end position="726"/>
    </location>
</feature>
<dbReference type="InterPro" id="IPR036641">
    <property type="entry name" value="HPT_dom_sf"/>
</dbReference>
<keyword evidence="10" id="KW-0472">Membrane</keyword>
<dbReference type="SUPFAM" id="SSF55874">
    <property type="entry name" value="ATPase domain of HSP90 chaperone/DNA topoisomerase II/histidine kinase"/>
    <property type="match status" value="1"/>
</dbReference>
<dbReference type="PROSITE" id="PS50109">
    <property type="entry name" value="HIS_KIN"/>
    <property type="match status" value="1"/>
</dbReference>
<keyword evidence="5" id="KW-0808">Transferase</keyword>
<evidence type="ECO:0000259" key="12">
    <source>
        <dbReference type="PROSITE" id="PS50894"/>
    </source>
</evidence>
<keyword evidence="14" id="KW-1185">Reference proteome</keyword>
<dbReference type="Proteomes" id="UP000471465">
    <property type="component" value="Unassembled WGS sequence"/>
</dbReference>
<keyword evidence="10" id="KW-1133">Transmembrane helix</keyword>
<evidence type="ECO:0000256" key="5">
    <source>
        <dbReference type="ARBA" id="ARBA00022679"/>
    </source>
</evidence>
<dbReference type="EC" id="2.7.13.3" evidence="2"/>
<dbReference type="PROSITE" id="PS50894">
    <property type="entry name" value="HPT"/>
    <property type="match status" value="1"/>
</dbReference>
<dbReference type="InterPro" id="IPR051315">
    <property type="entry name" value="Bact_Chemotaxis_CheA"/>
</dbReference>
<dbReference type="FunFam" id="3.30.565.10:FF:000016">
    <property type="entry name" value="Chemotaxis protein CheA, putative"/>
    <property type="match status" value="1"/>
</dbReference>
<dbReference type="InterPro" id="IPR005467">
    <property type="entry name" value="His_kinase_dom"/>
</dbReference>
<evidence type="ECO:0000256" key="8">
    <source>
        <dbReference type="ARBA" id="ARBA00035100"/>
    </source>
</evidence>
<organism evidence="13 14">
    <name type="scientific">Psychrobacter nivimaris</name>
    <dbReference type="NCBI Taxonomy" id="281738"/>
    <lineage>
        <taxon>Bacteria</taxon>
        <taxon>Pseudomonadati</taxon>
        <taxon>Pseudomonadota</taxon>
        <taxon>Gammaproteobacteria</taxon>
        <taxon>Moraxellales</taxon>
        <taxon>Moraxellaceae</taxon>
        <taxon>Psychrobacter</taxon>
    </lineage>
</organism>
<sequence>MATVPNVDNKRYQGLIISIALFLSLIGALLAFTFYTSNLLERNTALIDQTNQVANSAQAVIKDLFDLDSSYGEDTNSPHIQRVLSRLEQNTALITSSIAAIEQGSTITDAEGNSYDLPKIDGQAQTNIAAANEQWKALEPKIQTYLKDADNIMVTSADELTQAVEQAKTSSLFINDSLDNLTKDVFNSAERQATTIRLIQVLGVAAIFTYFLIFVFFFVRRLRETDAEALAARQETQEIMETVNTGLFLLDKDLNIGQQHSRALNNIIGSDRLAGENFTNVLRGRISDKDLKTTQQFIEQLYNPRVKEKLVDSLNPLNKVMLHNLSEDKNLDNRFLDFKFSRVYDNKDIARILVNVNDVSDAVYLEQRLEKERSQNDMQIEMLTTILNVNPKIINEFIGNTQAHIEKMNNILKNPGSSQYELEGKLKAIYREMHSLKGEASALKLHSFTKIASDAEDKLHALQNQGQLSGNEFLPLAVHLDDLLSLSNTIATLGERINRSAPSAAKASTIQAPVATQNPVADHAASNADFDGGLDIDLDNEADDDLLSFYNEFTKEIAARQGKRVQLKSTTLTQTSIPAHLAKPIKEISIQLLRNAVVHGIESPSVRHTTGKPDVGTIDLEVQDNGSNFMLVVQDDGQGINYDNIRNKLIQEGRFGTEEANQLSKGDLLKQLFSSGFSTKENADEDGGRGVGLDIIKAKVKEYDGKLNVNSELGQMTRFVITLPKA</sequence>
<keyword evidence="6 13" id="KW-0418">Kinase</keyword>
<evidence type="ECO:0000313" key="13">
    <source>
        <dbReference type="EMBL" id="KAF0569241.1"/>
    </source>
</evidence>
<comment type="function">
    <text evidence="8">Involved in the transmission of sensory signals from the chemoreceptors to the flagellar motors. CheA is autophosphorylated; it can transfer its phosphate group to either CheB or CheY.</text>
</comment>
<evidence type="ECO:0000256" key="3">
    <source>
        <dbReference type="ARBA" id="ARBA00021495"/>
    </source>
</evidence>
<dbReference type="InterPro" id="IPR003594">
    <property type="entry name" value="HATPase_dom"/>
</dbReference>
<keyword evidence="7" id="KW-0902">Two-component regulatory system</keyword>
<dbReference type="InterPro" id="IPR036890">
    <property type="entry name" value="HATPase_C_sf"/>
</dbReference>
<comment type="caution">
    <text evidence="13">The sequence shown here is derived from an EMBL/GenBank/DDBJ whole genome shotgun (WGS) entry which is preliminary data.</text>
</comment>
<dbReference type="Pfam" id="PF02518">
    <property type="entry name" value="HATPase_c"/>
    <property type="match status" value="1"/>
</dbReference>
<evidence type="ECO:0000313" key="14">
    <source>
        <dbReference type="Proteomes" id="UP000471465"/>
    </source>
</evidence>
<evidence type="ECO:0000256" key="7">
    <source>
        <dbReference type="ARBA" id="ARBA00023012"/>
    </source>
</evidence>
<reference evidence="13 14" key="1">
    <citation type="submission" date="2019-09" db="EMBL/GenBank/DDBJ databases">
        <title>Draft genome sequence of Psychrobacter nivimaris LAMA 639, in search for biotechnological relevant genes.</title>
        <authorList>
            <person name="Lima A.O.S."/>
            <person name="Staloch B.E.K."/>
            <person name="Freitas R.C."/>
            <person name="Niero H."/>
            <person name="Silva M.A.C."/>
        </authorList>
    </citation>
    <scope>NUCLEOTIDE SEQUENCE [LARGE SCALE GENOMIC DNA]</scope>
    <source>
        <strain evidence="13 14">LAMA 639</strain>
    </source>
</reference>
<proteinExistence type="predicted"/>
<evidence type="ECO:0000256" key="1">
    <source>
        <dbReference type="ARBA" id="ARBA00000085"/>
    </source>
</evidence>
<dbReference type="Gene3D" id="3.30.565.10">
    <property type="entry name" value="Histidine kinase-like ATPase, C-terminal domain"/>
    <property type="match status" value="1"/>
</dbReference>
<dbReference type="PRINTS" id="PR00344">
    <property type="entry name" value="BCTRLSENSOR"/>
</dbReference>
<evidence type="ECO:0000256" key="2">
    <source>
        <dbReference type="ARBA" id="ARBA00012438"/>
    </source>
</evidence>
<feature type="transmembrane region" description="Helical" evidence="10">
    <location>
        <begin position="198"/>
        <end position="219"/>
    </location>
</feature>
<dbReference type="EMBL" id="VZIZ01000011">
    <property type="protein sequence ID" value="KAF0569241.1"/>
    <property type="molecule type" value="Genomic_DNA"/>
</dbReference>
<dbReference type="PANTHER" id="PTHR43395:SF1">
    <property type="entry name" value="CHEMOTAXIS PROTEIN CHEA"/>
    <property type="match status" value="1"/>
</dbReference>
<accession>A0A6N7C1S1</accession>
<feature type="transmembrane region" description="Helical" evidence="10">
    <location>
        <begin position="12"/>
        <end position="35"/>
    </location>
</feature>
<dbReference type="SUPFAM" id="SSF47226">
    <property type="entry name" value="Histidine-containing phosphotransfer domain, HPT domain"/>
    <property type="match status" value="1"/>
</dbReference>
<dbReference type="GO" id="GO:0000155">
    <property type="term" value="F:phosphorelay sensor kinase activity"/>
    <property type="evidence" value="ECO:0007669"/>
    <property type="project" value="UniProtKB-ARBA"/>
</dbReference>
<gene>
    <name evidence="13" type="ORF">FQV37_148</name>
</gene>
<keyword evidence="4 9" id="KW-0597">Phosphoprotein</keyword>
<evidence type="ECO:0000256" key="10">
    <source>
        <dbReference type="SAM" id="Phobius"/>
    </source>
</evidence>
<dbReference type="AlphaFoldDB" id="A0A6N7C1S1"/>
<dbReference type="PANTHER" id="PTHR43395">
    <property type="entry name" value="SENSOR HISTIDINE KINASE CHEA"/>
    <property type="match status" value="1"/>
</dbReference>